<dbReference type="GO" id="GO:0016491">
    <property type="term" value="F:oxidoreductase activity"/>
    <property type="evidence" value="ECO:0007669"/>
    <property type="project" value="InterPro"/>
</dbReference>
<keyword evidence="5" id="KW-1185">Reference proteome</keyword>
<feature type="domain" description="NADPH-dependent FMN reductase-like" evidence="3">
    <location>
        <begin position="1"/>
        <end position="170"/>
    </location>
</feature>
<dbReference type="RefSeq" id="WP_208975217.1">
    <property type="nucleotide sequence ID" value="NZ_FNQE01000012.1"/>
</dbReference>
<gene>
    <name evidence="4" type="ORF">SAMN05660462_01336</name>
</gene>
<dbReference type="InterPro" id="IPR029039">
    <property type="entry name" value="Flavoprotein-like_sf"/>
</dbReference>
<dbReference type="Proteomes" id="UP000198625">
    <property type="component" value="Unassembled WGS sequence"/>
</dbReference>
<evidence type="ECO:0000259" key="3">
    <source>
        <dbReference type="Pfam" id="PF03358"/>
    </source>
</evidence>
<keyword evidence="2" id="KW-0288">FMN</keyword>
<evidence type="ECO:0000313" key="5">
    <source>
        <dbReference type="Proteomes" id="UP000198625"/>
    </source>
</evidence>
<dbReference type="AlphaFoldDB" id="A0A1H3P1T0"/>
<dbReference type="Gene3D" id="3.40.50.360">
    <property type="match status" value="1"/>
</dbReference>
<evidence type="ECO:0000313" key="4">
    <source>
        <dbReference type="EMBL" id="SDY95076.1"/>
    </source>
</evidence>
<sequence>MKVIGIVGSPREHSNSAYFVEVALKKLQEHGIETELISLRGKRIHPCTGCYGCVTAKECTLEKDDFDEVFNKMLKADGIIVGSPVYNSSTPADLKALLDRAGFLSRWINNEMKDKAESYDWKGTAFSGKVAAPITVARRAGQNFAFAELLLWFTVNDFIVIGSHYWNVGVAGKGGAVDADKDLEGIGIMEHMADNMAHVIKQLKK</sequence>
<dbReference type="InterPro" id="IPR051796">
    <property type="entry name" value="ISF_SsuE-like"/>
</dbReference>
<dbReference type="PANTHER" id="PTHR43278">
    <property type="entry name" value="NAD(P)H-DEPENDENT FMN-CONTAINING OXIDOREDUCTASE YWQN-RELATED"/>
    <property type="match status" value="1"/>
</dbReference>
<protein>
    <submittedName>
        <fullName evidence="4">Multimeric flavodoxin WrbA</fullName>
    </submittedName>
</protein>
<accession>A0A1H3P1T0</accession>
<evidence type="ECO:0000256" key="1">
    <source>
        <dbReference type="ARBA" id="ARBA00022630"/>
    </source>
</evidence>
<name>A0A1H3P1T0_9FIRM</name>
<dbReference type="SUPFAM" id="SSF52218">
    <property type="entry name" value="Flavoproteins"/>
    <property type="match status" value="1"/>
</dbReference>
<organism evidence="4 5">
    <name type="scientific">Proteiniborus ethanoligenes</name>
    <dbReference type="NCBI Taxonomy" id="415015"/>
    <lineage>
        <taxon>Bacteria</taxon>
        <taxon>Bacillati</taxon>
        <taxon>Bacillota</taxon>
        <taxon>Clostridia</taxon>
        <taxon>Eubacteriales</taxon>
        <taxon>Proteiniborus</taxon>
    </lineage>
</organism>
<proteinExistence type="predicted"/>
<keyword evidence="1" id="KW-0285">Flavoprotein</keyword>
<evidence type="ECO:0000256" key="2">
    <source>
        <dbReference type="ARBA" id="ARBA00022643"/>
    </source>
</evidence>
<dbReference type="InterPro" id="IPR005025">
    <property type="entry name" value="FMN_Rdtase-like_dom"/>
</dbReference>
<dbReference type="EMBL" id="FNQE01000012">
    <property type="protein sequence ID" value="SDY95076.1"/>
    <property type="molecule type" value="Genomic_DNA"/>
</dbReference>
<reference evidence="4 5" key="1">
    <citation type="submission" date="2016-10" db="EMBL/GenBank/DDBJ databases">
        <authorList>
            <person name="de Groot N.N."/>
        </authorList>
    </citation>
    <scope>NUCLEOTIDE SEQUENCE [LARGE SCALE GENOMIC DNA]</scope>
    <source>
        <strain evidence="4 5">DSM 21650</strain>
    </source>
</reference>
<dbReference type="Pfam" id="PF03358">
    <property type="entry name" value="FMN_red"/>
    <property type="match status" value="1"/>
</dbReference>
<dbReference type="PANTHER" id="PTHR43278:SF3">
    <property type="entry name" value="IRON-SULFUR FLAVOPROTEIN MJ0731"/>
    <property type="match status" value="1"/>
</dbReference>
<dbReference type="STRING" id="415015.SAMN05660462_01336"/>